<feature type="compositionally biased region" description="Polar residues" evidence="1">
    <location>
        <begin position="1"/>
        <end position="12"/>
    </location>
</feature>
<gene>
    <name evidence="2" type="ORF">CYMTET_28658</name>
</gene>
<dbReference type="Proteomes" id="UP001190700">
    <property type="component" value="Unassembled WGS sequence"/>
</dbReference>
<evidence type="ECO:0000256" key="1">
    <source>
        <dbReference type="SAM" id="MobiDB-lite"/>
    </source>
</evidence>
<name>A0AAE0KW05_9CHLO</name>
<reference evidence="2 3" key="1">
    <citation type="journal article" date="2015" name="Genome Biol. Evol.">
        <title>Comparative Genomics of a Bacterivorous Green Alga Reveals Evolutionary Causalities and Consequences of Phago-Mixotrophic Mode of Nutrition.</title>
        <authorList>
            <person name="Burns J.A."/>
            <person name="Paasch A."/>
            <person name="Narechania A."/>
            <person name="Kim E."/>
        </authorList>
    </citation>
    <scope>NUCLEOTIDE SEQUENCE [LARGE SCALE GENOMIC DNA]</scope>
    <source>
        <strain evidence="2 3">PLY_AMNH</strain>
    </source>
</reference>
<dbReference type="EMBL" id="LGRX02016152">
    <property type="protein sequence ID" value="KAK3262490.1"/>
    <property type="molecule type" value="Genomic_DNA"/>
</dbReference>
<evidence type="ECO:0000313" key="2">
    <source>
        <dbReference type="EMBL" id="KAK3262490.1"/>
    </source>
</evidence>
<evidence type="ECO:0000313" key="3">
    <source>
        <dbReference type="Proteomes" id="UP001190700"/>
    </source>
</evidence>
<sequence>MGSAASKPSSGTAAHHPADAAHPSPATLAAENERLKAELAKLRNAPVSQDSLAEENASMRLELARLRATNPEKSRVTPISATARQSCLDAIRTESRDGGRLEDGLKCLGVKDADLRSVLRERLTGDKGDGSSTVGPVIPPSQEYEPLEEVRRLKQVPLLVMDNSLRESTVAALRGHTIDDKWKILALIEECGFQHIILGALSSVNYRVDDLFAEQVRDAPDFETRHKVRTYLRTRISL</sequence>
<organism evidence="2 3">
    <name type="scientific">Cymbomonas tetramitiformis</name>
    <dbReference type="NCBI Taxonomy" id="36881"/>
    <lineage>
        <taxon>Eukaryota</taxon>
        <taxon>Viridiplantae</taxon>
        <taxon>Chlorophyta</taxon>
        <taxon>Pyramimonadophyceae</taxon>
        <taxon>Pyramimonadales</taxon>
        <taxon>Pyramimonadaceae</taxon>
        <taxon>Cymbomonas</taxon>
    </lineage>
</organism>
<comment type="caution">
    <text evidence="2">The sequence shown here is derived from an EMBL/GenBank/DDBJ whole genome shotgun (WGS) entry which is preliminary data.</text>
</comment>
<dbReference type="AlphaFoldDB" id="A0AAE0KW05"/>
<keyword evidence="3" id="KW-1185">Reference proteome</keyword>
<protein>
    <submittedName>
        <fullName evidence="2">Uncharacterized protein</fullName>
    </submittedName>
</protein>
<feature type="region of interest" description="Disordered" evidence="1">
    <location>
        <begin position="1"/>
        <end position="32"/>
    </location>
</feature>
<accession>A0AAE0KW05</accession>
<proteinExistence type="predicted"/>